<gene>
    <name evidence="1" type="ORF">CLV57_0600</name>
</gene>
<dbReference type="Gene3D" id="2.40.30.100">
    <property type="entry name" value="AF2212/PG0164-like"/>
    <property type="match status" value="1"/>
</dbReference>
<proteinExistence type="predicted"/>
<dbReference type="OrthoDB" id="2243618at2"/>
<dbReference type="Pfam" id="PF13376">
    <property type="entry name" value="OmdA"/>
    <property type="match status" value="1"/>
</dbReference>
<protein>
    <submittedName>
        <fullName evidence="1">Uncharacterized protein DUF1905</fullName>
    </submittedName>
</protein>
<dbReference type="RefSeq" id="WP_100339863.1">
    <property type="nucleotide sequence ID" value="NZ_PGFJ01000001.1"/>
</dbReference>
<evidence type="ECO:0000313" key="1">
    <source>
        <dbReference type="EMBL" id="PJJ83614.1"/>
    </source>
</evidence>
<dbReference type="InterPro" id="IPR015018">
    <property type="entry name" value="DUF1905"/>
</dbReference>
<name>A0A2H9VS23_9SPHI</name>
<dbReference type="SUPFAM" id="SSF141694">
    <property type="entry name" value="AF2212/PG0164-like"/>
    <property type="match status" value="1"/>
</dbReference>
<accession>A0A2H9VS23</accession>
<evidence type="ECO:0000313" key="2">
    <source>
        <dbReference type="Proteomes" id="UP000242687"/>
    </source>
</evidence>
<dbReference type="Pfam" id="PF08922">
    <property type="entry name" value="DUF1905"/>
    <property type="match status" value="1"/>
</dbReference>
<comment type="caution">
    <text evidence="1">The sequence shown here is derived from an EMBL/GenBank/DDBJ whole genome shotgun (WGS) entry which is preliminary data.</text>
</comment>
<dbReference type="Proteomes" id="UP000242687">
    <property type="component" value="Unassembled WGS sequence"/>
</dbReference>
<dbReference type="AlphaFoldDB" id="A0A2H9VS23"/>
<keyword evidence="2" id="KW-1185">Reference proteome</keyword>
<sequence>MSEHQFKATLNIIGINPFVFVPETILMKLFKDAGKDKGFIPIRGTVNGVPYEQTLVRYSGEWRLYVNTTMLPDSPKRIGESIDVTIEFDPRDRTLQPHSELIAALTQNKQAEDRFQQLSPSHRKEIIRYISAVKTDETRQKNIEKAIGFLLGKNPFVGRNPD</sequence>
<dbReference type="EMBL" id="PGFJ01000001">
    <property type="protein sequence ID" value="PJJ83614.1"/>
    <property type="molecule type" value="Genomic_DNA"/>
</dbReference>
<dbReference type="InterPro" id="IPR037079">
    <property type="entry name" value="AF2212/PG0164-like_sf"/>
</dbReference>
<reference evidence="1 2" key="1">
    <citation type="submission" date="2017-11" db="EMBL/GenBank/DDBJ databases">
        <title>Genomic Encyclopedia of Archaeal and Bacterial Type Strains, Phase II (KMG-II): From Individual Species to Whole Genera.</title>
        <authorList>
            <person name="Goeker M."/>
        </authorList>
    </citation>
    <scope>NUCLEOTIDE SEQUENCE [LARGE SCALE GENOMIC DNA]</scope>
    <source>
        <strain evidence="1 2">DSM 28175</strain>
    </source>
</reference>
<organism evidence="1 2">
    <name type="scientific">Mucilaginibacter auburnensis</name>
    <dbReference type="NCBI Taxonomy" id="1457233"/>
    <lineage>
        <taxon>Bacteria</taxon>
        <taxon>Pseudomonadati</taxon>
        <taxon>Bacteroidota</taxon>
        <taxon>Sphingobacteriia</taxon>
        <taxon>Sphingobacteriales</taxon>
        <taxon>Sphingobacteriaceae</taxon>
        <taxon>Mucilaginibacter</taxon>
    </lineage>
</organism>